<dbReference type="EMBL" id="ML178833">
    <property type="protein sequence ID" value="TFK99605.1"/>
    <property type="molecule type" value="Genomic_DNA"/>
</dbReference>
<evidence type="ECO:0000313" key="3">
    <source>
        <dbReference type="EMBL" id="TFK99605.1"/>
    </source>
</evidence>
<gene>
    <name evidence="3" type="ORF">BDV98DRAFT_571235</name>
</gene>
<evidence type="ECO:0000313" key="4">
    <source>
        <dbReference type="Proteomes" id="UP000305067"/>
    </source>
</evidence>
<feature type="signal peptide" evidence="2">
    <location>
        <begin position="1"/>
        <end position="20"/>
    </location>
</feature>
<feature type="region of interest" description="Disordered" evidence="1">
    <location>
        <begin position="51"/>
        <end position="97"/>
    </location>
</feature>
<proteinExistence type="predicted"/>
<keyword evidence="4" id="KW-1185">Reference proteome</keyword>
<keyword evidence="2" id="KW-0732">Signal</keyword>
<organism evidence="3 4">
    <name type="scientific">Pterulicium gracile</name>
    <dbReference type="NCBI Taxonomy" id="1884261"/>
    <lineage>
        <taxon>Eukaryota</taxon>
        <taxon>Fungi</taxon>
        <taxon>Dikarya</taxon>
        <taxon>Basidiomycota</taxon>
        <taxon>Agaricomycotina</taxon>
        <taxon>Agaricomycetes</taxon>
        <taxon>Agaricomycetidae</taxon>
        <taxon>Agaricales</taxon>
        <taxon>Pleurotineae</taxon>
        <taxon>Pterulaceae</taxon>
        <taxon>Pterulicium</taxon>
    </lineage>
</organism>
<sequence length="119" mass="13074">MISALSTPLLLTRLLSLSKALKLAPSAELDVKHLVLTGSLASIHEQLTPSSLSLNSGSTTLKTRVQEKSKMARDGSKHGPREEGEEEQRPWALRRQTVVGEQGKERCSRCVYYQASARS</sequence>
<dbReference type="Proteomes" id="UP000305067">
    <property type="component" value="Unassembled WGS sequence"/>
</dbReference>
<name>A0A5C3QC13_9AGAR</name>
<feature type="compositionally biased region" description="Low complexity" evidence="1">
    <location>
        <begin position="51"/>
        <end position="63"/>
    </location>
</feature>
<accession>A0A5C3QC13</accession>
<feature type="chain" id="PRO_5022815111" evidence="2">
    <location>
        <begin position="21"/>
        <end position="119"/>
    </location>
</feature>
<dbReference type="AlphaFoldDB" id="A0A5C3QC13"/>
<protein>
    <submittedName>
        <fullName evidence="3">Uncharacterized protein</fullName>
    </submittedName>
</protein>
<feature type="compositionally biased region" description="Basic and acidic residues" evidence="1">
    <location>
        <begin position="64"/>
        <end position="82"/>
    </location>
</feature>
<feature type="non-terminal residue" evidence="3">
    <location>
        <position position="119"/>
    </location>
</feature>
<reference evidence="3 4" key="1">
    <citation type="journal article" date="2019" name="Nat. Ecol. Evol.">
        <title>Megaphylogeny resolves global patterns of mushroom evolution.</title>
        <authorList>
            <person name="Varga T."/>
            <person name="Krizsan K."/>
            <person name="Foldi C."/>
            <person name="Dima B."/>
            <person name="Sanchez-Garcia M."/>
            <person name="Sanchez-Ramirez S."/>
            <person name="Szollosi G.J."/>
            <person name="Szarkandi J.G."/>
            <person name="Papp V."/>
            <person name="Albert L."/>
            <person name="Andreopoulos W."/>
            <person name="Angelini C."/>
            <person name="Antonin V."/>
            <person name="Barry K.W."/>
            <person name="Bougher N.L."/>
            <person name="Buchanan P."/>
            <person name="Buyck B."/>
            <person name="Bense V."/>
            <person name="Catcheside P."/>
            <person name="Chovatia M."/>
            <person name="Cooper J."/>
            <person name="Damon W."/>
            <person name="Desjardin D."/>
            <person name="Finy P."/>
            <person name="Geml J."/>
            <person name="Haridas S."/>
            <person name="Hughes K."/>
            <person name="Justo A."/>
            <person name="Karasinski D."/>
            <person name="Kautmanova I."/>
            <person name="Kiss B."/>
            <person name="Kocsube S."/>
            <person name="Kotiranta H."/>
            <person name="LaButti K.M."/>
            <person name="Lechner B.E."/>
            <person name="Liimatainen K."/>
            <person name="Lipzen A."/>
            <person name="Lukacs Z."/>
            <person name="Mihaltcheva S."/>
            <person name="Morgado L.N."/>
            <person name="Niskanen T."/>
            <person name="Noordeloos M.E."/>
            <person name="Ohm R.A."/>
            <person name="Ortiz-Santana B."/>
            <person name="Ovrebo C."/>
            <person name="Racz N."/>
            <person name="Riley R."/>
            <person name="Savchenko A."/>
            <person name="Shiryaev A."/>
            <person name="Soop K."/>
            <person name="Spirin V."/>
            <person name="Szebenyi C."/>
            <person name="Tomsovsky M."/>
            <person name="Tulloss R.E."/>
            <person name="Uehling J."/>
            <person name="Grigoriev I.V."/>
            <person name="Vagvolgyi C."/>
            <person name="Papp T."/>
            <person name="Martin F.M."/>
            <person name="Miettinen O."/>
            <person name="Hibbett D.S."/>
            <person name="Nagy L.G."/>
        </authorList>
    </citation>
    <scope>NUCLEOTIDE SEQUENCE [LARGE SCALE GENOMIC DNA]</scope>
    <source>
        <strain evidence="3 4">CBS 309.79</strain>
    </source>
</reference>
<feature type="non-terminal residue" evidence="3">
    <location>
        <position position="1"/>
    </location>
</feature>
<evidence type="ECO:0000256" key="2">
    <source>
        <dbReference type="SAM" id="SignalP"/>
    </source>
</evidence>
<evidence type="ECO:0000256" key="1">
    <source>
        <dbReference type="SAM" id="MobiDB-lite"/>
    </source>
</evidence>